<keyword evidence="3" id="KW-1185">Reference proteome</keyword>
<reference evidence="2 3" key="1">
    <citation type="submission" date="2018-11" db="EMBL/GenBank/DDBJ databases">
        <title>Paraburkholderia sp. DHOA04, isolated from soil.</title>
        <authorList>
            <person name="Gao Z.-H."/>
            <person name="Qiu L.-H."/>
            <person name="Fu J.-C."/>
        </authorList>
    </citation>
    <scope>NUCLEOTIDE SEQUENCE [LARGE SCALE GENOMIC DNA]</scope>
    <source>
        <strain evidence="2 3">DHOA04</strain>
    </source>
</reference>
<dbReference type="InterPro" id="IPR029021">
    <property type="entry name" value="Prot-tyrosine_phosphatase-like"/>
</dbReference>
<dbReference type="AlphaFoldDB" id="A0A3N6N289"/>
<dbReference type="GO" id="GO:0004721">
    <property type="term" value="F:phosphoprotein phosphatase activity"/>
    <property type="evidence" value="ECO:0007669"/>
    <property type="project" value="InterPro"/>
</dbReference>
<dbReference type="Gene3D" id="3.90.190.10">
    <property type="entry name" value="Protein tyrosine phosphatase superfamily"/>
    <property type="match status" value="1"/>
</dbReference>
<dbReference type="OrthoDB" id="1188001at2"/>
<comment type="caution">
    <text evidence="2">The sequence shown here is derived from an EMBL/GenBank/DDBJ whole genome shotgun (WGS) entry which is preliminary data.</text>
</comment>
<gene>
    <name evidence="2" type="ORF">D1Y85_17365</name>
</gene>
<dbReference type="InterPro" id="IPR026893">
    <property type="entry name" value="Tyr/Ser_Pase_IphP-type"/>
</dbReference>
<dbReference type="RefSeq" id="WP_124152314.1">
    <property type="nucleotide sequence ID" value="NZ_RQIS01000012.1"/>
</dbReference>
<proteinExistence type="predicted"/>
<dbReference type="SUPFAM" id="SSF52799">
    <property type="entry name" value="(Phosphotyrosine protein) phosphatases II"/>
    <property type="match status" value="1"/>
</dbReference>
<evidence type="ECO:0000313" key="2">
    <source>
        <dbReference type="EMBL" id="RQH04661.1"/>
    </source>
</evidence>
<organism evidence="2 3">
    <name type="scientific">Paraburkholderia dinghuensis</name>
    <dbReference type="NCBI Taxonomy" id="2305225"/>
    <lineage>
        <taxon>Bacteria</taxon>
        <taxon>Pseudomonadati</taxon>
        <taxon>Pseudomonadota</taxon>
        <taxon>Betaproteobacteria</taxon>
        <taxon>Burkholderiales</taxon>
        <taxon>Burkholderiaceae</taxon>
        <taxon>Paraburkholderia</taxon>
    </lineage>
</organism>
<dbReference type="Pfam" id="PF13350">
    <property type="entry name" value="Y_phosphatase3"/>
    <property type="match status" value="1"/>
</dbReference>
<dbReference type="EMBL" id="RQIS01000012">
    <property type="protein sequence ID" value="RQH04661.1"/>
    <property type="molecule type" value="Genomic_DNA"/>
</dbReference>
<feature type="region of interest" description="Disordered" evidence="1">
    <location>
        <begin position="1"/>
        <end position="39"/>
    </location>
</feature>
<evidence type="ECO:0000313" key="3">
    <source>
        <dbReference type="Proteomes" id="UP000272778"/>
    </source>
</evidence>
<evidence type="ECO:0000256" key="1">
    <source>
        <dbReference type="SAM" id="MobiDB-lite"/>
    </source>
</evidence>
<accession>A0A3N6N289</accession>
<sequence>MIPLLPVDPSSLTQAGKPLRASVTSDFTRRSGATPASPQRRALLKGSVSVLALGGCASTLLSACGGDYTGVGGSPDELTPVVNSIANFRDVAGASPGYATSDGAHVRRAWVYRCDALTPNAADAATLQRMALAYVYDLHAPADAGSAPDTVPGTASYLPLNVLGTLVPPSFAGMQAAELDAAMQTYWNALVTGRAQCAAYGTLLQHIADAPGPHLICGGPGVDVVGWASALLLLIANVPLEIVVEDFLLTNAWRSTGVDAANVAPPVQQSYIQAAFDALQTNYGDLSRYLTTGLGLASATLDRLRSRLVV</sequence>
<dbReference type="Proteomes" id="UP000272778">
    <property type="component" value="Unassembled WGS sequence"/>
</dbReference>
<name>A0A3N6N289_9BURK</name>
<protein>
    <submittedName>
        <fullName evidence="2">Tyrosine-protein phosphatase</fullName>
    </submittedName>
</protein>